<evidence type="ECO:0000313" key="2">
    <source>
        <dbReference type="Proteomes" id="UP000823882"/>
    </source>
</evidence>
<dbReference type="InterPro" id="IPR010985">
    <property type="entry name" value="Ribbon_hlx_hlx"/>
</dbReference>
<dbReference type="AlphaFoldDB" id="A0A9D2NXF6"/>
<evidence type="ECO:0008006" key="3">
    <source>
        <dbReference type="Google" id="ProtNLM"/>
    </source>
</evidence>
<comment type="caution">
    <text evidence="1">The sequence shown here is derived from an EMBL/GenBank/DDBJ whole genome shotgun (WGS) entry which is preliminary data.</text>
</comment>
<evidence type="ECO:0000313" key="1">
    <source>
        <dbReference type="EMBL" id="HJC40461.1"/>
    </source>
</evidence>
<name>A0A9D2NXF6_9FIRM</name>
<sequence>MSFQLKPTKHKVSTVYKSLYIREELAKQVEQIAKDNDTSFNNVVISMIEHCLSEDDQEKTKNENQDSEG</sequence>
<dbReference type="GO" id="GO:0006355">
    <property type="term" value="P:regulation of DNA-templated transcription"/>
    <property type="evidence" value="ECO:0007669"/>
    <property type="project" value="InterPro"/>
</dbReference>
<dbReference type="SUPFAM" id="SSF47598">
    <property type="entry name" value="Ribbon-helix-helix"/>
    <property type="match status" value="1"/>
</dbReference>
<accession>A0A9D2NXF6</accession>
<dbReference type="EMBL" id="DWWJ01000052">
    <property type="protein sequence ID" value="HJC40461.1"/>
    <property type="molecule type" value="Genomic_DNA"/>
</dbReference>
<reference evidence="1" key="1">
    <citation type="journal article" date="2021" name="PeerJ">
        <title>Extensive microbial diversity within the chicken gut microbiome revealed by metagenomics and culture.</title>
        <authorList>
            <person name="Gilroy R."/>
            <person name="Ravi A."/>
            <person name="Getino M."/>
            <person name="Pursley I."/>
            <person name="Horton D.L."/>
            <person name="Alikhan N.F."/>
            <person name="Baker D."/>
            <person name="Gharbi K."/>
            <person name="Hall N."/>
            <person name="Watson M."/>
            <person name="Adriaenssens E.M."/>
            <person name="Foster-Nyarko E."/>
            <person name="Jarju S."/>
            <person name="Secka A."/>
            <person name="Antonio M."/>
            <person name="Oren A."/>
            <person name="Chaudhuri R.R."/>
            <person name="La Ragione R."/>
            <person name="Hildebrand F."/>
            <person name="Pallen M.J."/>
        </authorList>
    </citation>
    <scope>NUCLEOTIDE SEQUENCE</scope>
    <source>
        <strain evidence="1">CHK186-1790</strain>
    </source>
</reference>
<organism evidence="1 2">
    <name type="scientific">Candidatus Intestinimonas pullistercoris</name>
    <dbReference type="NCBI Taxonomy" id="2838623"/>
    <lineage>
        <taxon>Bacteria</taxon>
        <taxon>Bacillati</taxon>
        <taxon>Bacillota</taxon>
        <taxon>Clostridia</taxon>
        <taxon>Eubacteriales</taxon>
        <taxon>Intestinimonas</taxon>
    </lineage>
</organism>
<reference evidence="1" key="2">
    <citation type="submission" date="2021-04" db="EMBL/GenBank/DDBJ databases">
        <authorList>
            <person name="Gilroy R."/>
        </authorList>
    </citation>
    <scope>NUCLEOTIDE SEQUENCE</scope>
    <source>
        <strain evidence="1">CHK186-1790</strain>
    </source>
</reference>
<proteinExistence type="predicted"/>
<dbReference type="Proteomes" id="UP000823882">
    <property type="component" value="Unassembled WGS sequence"/>
</dbReference>
<gene>
    <name evidence="1" type="ORF">H9701_02770</name>
</gene>
<protein>
    <recommendedName>
        <fullName evidence="3">Arc-like DNA binding domain-containing protein</fullName>
    </recommendedName>
</protein>